<comment type="caution">
    <text evidence="2">The sequence shown here is derived from an EMBL/GenBank/DDBJ whole genome shotgun (WGS) entry which is preliminary data.</text>
</comment>
<evidence type="ECO:0000256" key="1">
    <source>
        <dbReference type="SAM" id="MobiDB-lite"/>
    </source>
</evidence>
<name>A0A5B0QW20_PUCGR</name>
<proteinExistence type="predicted"/>
<reference evidence="2 3" key="1">
    <citation type="submission" date="2019-05" db="EMBL/GenBank/DDBJ databases">
        <title>Emergence of the Ug99 lineage of the wheat stem rust pathogen through somatic hybridization.</title>
        <authorList>
            <person name="Li F."/>
            <person name="Upadhyaya N.M."/>
            <person name="Sperschneider J."/>
            <person name="Matny O."/>
            <person name="Nguyen-Phuc H."/>
            <person name="Mago R."/>
            <person name="Raley C."/>
            <person name="Miller M.E."/>
            <person name="Silverstein K.A.T."/>
            <person name="Henningsen E."/>
            <person name="Hirsch C.D."/>
            <person name="Visser B."/>
            <person name="Pretorius Z.A."/>
            <person name="Steffenson B.J."/>
            <person name="Schwessinger B."/>
            <person name="Dodds P.N."/>
            <person name="Figueroa M."/>
        </authorList>
    </citation>
    <scope>NUCLEOTIDE SEQUENCE [LARGE SCALE GENOMIC DNA]</scope>
    <source>
        <strain evidence="2">21-0</strain>
    </source>
</reference>
<evidence type="ECO:0000313" key="2">
    <source>
        <dbReference type="EMBL" id="KAA1117512.1"/>
    </source>
</evidence>
<accession>A0A5B0QW20</accession>
<dbReference type="Proteomes" id="UP000324748">
    <property type="component" value="Unassembled WGS sequence"/>
</dbReference>
<protein>
    <submittedName>
        <fullName evidence="2">Uncharacterized protein</fullName>
    </submittedName>
</protein>
<feature type="region of interest" description="Disordered" evidence="1">
    <location>
        <begin position="1"/>
        <end position="60"/>
    </location>
</feature>
<organism evidence="2 3">
    <name type="scientific">Puccinia graminis f. sp. tritici</name>
    <dbReference type="NCBI Taxonomy" id="56615"/>
    <lineage>
        <taxon>Eukaryota</taxon>
        <taxon>Fungi</taxon>
        <taxon>Dikarya</taxon>
        <taxon>Basidiomycota</taxon>
        <taxon>Pucciniomycotina</taxon>
        <taxon>Pucciniomycetes</taxon>
        <taxon>Pucciniales</taxon>
        <taxon>Pucciniaceae</taxon>
        <taxon>Puccinia</taxon>
    </lineage>
</organism>
<gene>
    <name evidence="2" type="ORF">PGT21_010394</name>
</gene>
<sequence length="60" mass="6406">MWISGYPQGYPSLTKAPQFVGPGGGRKRPSRSKPPKEGLATLDTSKNQQPVVLKRNALGG</sequence>
<dbReference type="AlphaFoldDB" id="A0A5B0QW20"/>
<keyword evidence="3" id="KW-1185">Reference proteome</keyword>
<evidence type="ECO:0000313" key="3">
    <source>
        <dbReference type="Proteomes" id="UP000324748"/>
    </source>
</evidence>
<dbReference type="EMBL" id="VSWC01000002">
    <property type="protein sequence ID" value="KAA1117512.1"/>
    <property type="molecule type" value="Genomic_DNA"/>
</dbReference>